<proteinExistence type="predicted"/>
<feature type="domain" description="BEN" evidence="2">
    <location>
        <begin position="241"/>
        <end position="347"/>
    </location>
</feature>
<name>A0A9Q1IG01_SYNKA</name>
<dbReference type="SMART" id="SM01025">
    <property type="entry name" value="BEN"/>
    <property type="match status" value="1"/>
</dbReference>
<dbReference type="AlphaFoldDB" id="A0A9Q1IG01"/>
<keyword evidence="1" id="KW-0175">Coiled coil</keyword>
<dbReference type="GO" id="GO:0045892">
    <property type="term" value="P:negative regulation of DNA-templated transcription"/>
    <property type="evidence" value="ECO:0007669"/>
    <property type="project" value="InterPro"/>
</dbReference>
<sequence length="362" mass="41119">MFADVRFLDDNIHQTVPIEYIKDFKPKDLTDFCIKKKYSILWKKTPEDGGFYYAAQILKLADPGTSRIPVPHVSSDDEMTEHRDDCRACSGTAVKEKKKNNEESHKKSLLEIMKGKKKQIITKRQREIPESDDDAVVPFEIHQELQNKCILLKKKQREYEDLIAEKEAAVKKLTEKNREMSSELKKLRQLNICLQEQLLLQKPGSQQMQVPLMIHDTDTVPQSKVLPVPLVKVEDGKVDLGSGILLDKKKWYVIRAVKSHSVFCKSLAVAIWGKETLQQRSVTGTKANSVKGSVAKPPLTPEKVGVIRECLVKRLQEEGYQKEAIDRQLSLVRRAISEKICDIKKTVQLTSDRASAGPSSSE</sequence>
<dbReference type="InterPro" id="IPR040391">
    <property type="entry name" value="BEND5"/>
</dbReference>
<evidence type="ECO:0000313" key="4">
    <source>
        <dbReference type="Proteomes" id="UP001152622"/>
    </source>
</evidence>
<gene>
    <name evidence="3" type="ORF">SKAU_G00350860</name>
</gene>
<reference evidence="3" key="1">
    <citation type="journal article" date="2023" name="Science">
        <title>Genome structures resolve the early diversification of teleost fishes.</title>
        <authorList>
            <person name="Parey E."/>
            <person name="Louis A."/>
            <person name="Montfort J."/>
            <person name="Bouchez O."/>
            <person name="Roques C."/>
            <person name="Iampietro C."/>
            <person name="Lluch J."/>
            <person name="Castinel A."/>
            <person name="Donnadieu C."/>
            <person name="Desvignes T."/>
            <person name="Floi Bucao C."/>
            <person name="Jouanno E."/>
            <person name="Wen M."/>
            <person name="Mejri S."/>
            <person name="Dirks R."/>
            <person name="Jansen H."/>
            <person name="Henkel C."/>
            <person name="Chen W.J."/>
            <person name="Zahm M."/>
            <person name="Cabau C."/>
            <person name="Klopp C."/>
            <person name="Thompson A.W."/>
            <person name="Robinson-Rechavi M."/>
            <person name="Braasch I."/>
            <person name="Lecointre G."/>
            <person name="Bobe J."/>
            <person name="Postlethwait J.H."/>
            <person name="Berthelot C."/>
            <person name="Roest Crollius H."/>
            <person name="Guiguen Y."/>
        </authorList>
    </citation>
    <scope>NUCLEOTIDE SEQUENCE</scope>
    <source>
        <strain evidence="3">WJC10195</strain>
    </source>
</reference>
<evidence type="ECO:0000256" key="1">
    <source>
        <dbReference type="SAM" id="Coils"/>
    </source>
</evidence>
<evidence type="ECO:0000259" key="2">
    <source>
        <dbReference type="PROSITE" id="PS51457"/>
    </source>
</evidence>
<dbReference type="OrthoDB" id="9931198at2759"/>
<accession>A0A9Q1IG01</accession>
<dbReference type="GO" id="GO:0003677">
    <property type="term" value="F:DNA binding"/>
    <property type="evidence" value="ECO:0007669"/>
    <property type="project" value="InterPro"/>
</dbReference>
<dbReference type="PANTHER" id="PTHR14628">
    <property type="entry name" value="BEN DOMAIN-CONTAINING PROTEIN 5"/>
    <property type="match status" value="1"/>
</dbReference>
<keyword evidence="4" id="KW-1185">Reference proteome</keyword>
<organism evidence="3 4">
    <name type="scientific">Synaphobranchus kaupii</name>
    <name type="common">Kaup's arrowtooth eel</name>
    <dbReference type="NCBI Taxonomy" id="118154"/>
    <lineage>
        <taxon>Eukaryota</taxon>
        <taxon>Metazoa</taxon>
        <taxon>Chordata</taxon>
        <taxon>Craniata</taxon>
        <taxon>Vertebrata</taxon>
        <taxon>Euteleostomi</taxon>
        <taxon>Actinopterygii</taxon>
        <taxon>Neopterygii</taxon>
        <taxon>Teleostei</taxon>
        <taxon>Anguilliformes</taxon>
        <taxon>Synaphobranchidae</taxon>
        <taxon>Synaphobranchus</taxon>
    </lineage>
</organism>
<dbReference type="EMBL" id="JAINUF010000016">
    <property type="protein sequence ID" value="KAJ8340453.1"/>
    <property type="molecule type" value="Genomic_DNA"/>
</dbReference>
<dbReference type="Pfam" id="PF10523">
    <property type="entry name" value="BEN"/>
    <property type="match status" value="1"/>
</dbReference>
<protein>
    <recommendedName>
        <fullName evidence="2">BEN domain-containing protein</fullName>
    </recommendedName>
</protein>
<dbReference type="Gene3D" id="1.10.10.2590">
    <property type="entry name" value="BEN domain"/>
    <property type="match status" value="1"/>
</dbReference>
<feature type="coiled-coil region" evidence="1">
    <location>
        <begin position="142"/>
        <end position="197"/>
    </location>
</feature>
<comment type="caution">
    <text evidence="3">The sequence shown here is derived from an EMBL/GenBank/DDBJ whole genome shotgun (WGS) entry which is preliminary data.</text>
</comment>
<dbReference type="PROSITE" id="PS51457">
    <property type="entry name" value="BEN"/>
    <property type="match status" value="1"/>
</dbReference>
<dbReference type="Proteomes" id="UP001152622">
    <property type="component" value="Chromosome 16"/>
</dbReference>
<dbReference type="InterPro" id="IPR018379">
    <property type="entry name" value="BEN_domain"/>
</dbReference>
<evidence type="ECO:0000313" key="3">
    <source>
        <dbReference type="EMBL" id="KAJ8340453.1"/>
    </source>
</evidence>
<dbReference type="PANTHER" id="PTHR14628:SF1">
    <property type="entry name" value="BEN DOMAIN-CONTAINING PROTEIN 5"/>
    <property type="match status" value="1"/>
</dbReference>